<feature type="compositionally biased region" description="Basic and acidic residues" evidence="8">
    <location>
        <begin position="742"/>
        <end position="752"/>
    </location>
</feature>
<dbReference type="GO" id="GO:0010492">
    <property type="term" value="P:maintenance of shoot apical meristem identity"/>
    <property type="evidence" value="ECO:0007669"/>
    <property type="project" value="TreeGrafter"/>
</dbReference>
<evidence type="ECO:0000256" key="7">
    <source>
        <dbReference type="SAM" id="Coils"/>
    </source>
</evidence>
<keyword evidence="5 7" id="KW-0175">Coiled coil</keyword>
<comment type="subcellular location">
    <subcellularLocation>
        <location evidence="1">Nucleus</location>
    </subcellularLocation>
</comment>
<feature type="compositionally biased region" description="Basic and acidic residues" evidence="8">
    <location>
        <begin position="327"/>
        <end position="353"/>
    </location>
</feature>
<dbReference type="Pfam" id="PF16312">
    <property type="entry name" value="Oberon_cc"/>
    <property type="match status" value="1"/>
</dbReference>
<dbReference type="Proteomes" id="UP001374535">
    <property type="component" value="Chromosome 7"/>
</dbReference>
<name>A0AAQ3N860_VIGMU</name>
<feature type="compositionally biased region" description="Acidic residues" evidence="8">
    <location>
        <begin position="276"/>
        <end position="286"/>
    </location>
</feature>
<dbReference type="InterPro" id="IPR004082">
    <property type="entry name" value="OBERON"/>
</dbReference>
<evidence type="ECO:0000313" key="11">
    <source>
        <dbReference type="EMBL" id="WVZ04116.1"/>
    </source>
</evidence>
<feature type="region of interest" description="Disordered" evidence="8">
    <location>
        <begin position="713"/>
        <end position="765"/>
    </location>
</feature>
<evidence type="ECO:0000259" key="9">
    <source>
        <dbReference type="Pfam" id="PF07227"/>
    </source>
</evidence>
<feature type="compositionally biased region" description="Basic and acidic residues" evidence="8">
    <location>
        <begin position="306"/>
        <end position="320"/>
    </location>
</feature>
<keyword evidence="4" id="KW-0862">Zinc</keyword>
<proteinExistence type="predicted"/>
<dbReference type="Pfam" id="PF07227">
    <property type="entry name" value="PHD_Oberon"/>
    <property type="match status" value="1"/>
</dbReference>
<dbReference type="InterPro" id="IPR032881">
    <property type="entry name" value="Oberon-like_PHD"/>
</dbReference>
<evidence type="ECO:0000256" key="3">
    <source>
        <dbReference type="ARBA" id="ARBA00022771"/>
    </source>
</evidence>
<feature type="compositionally biased region" description="Basic and acidic residues" evidence="8">
    <location>
        <begin position="400"/>
        <end position="415"/>
    </location>
</feature>
<dbReference type="GO" id="GO:0010078">
    <property type="term" value="P:maintenance of root meristem identity"/>
    <property type="evidence" value="ECO:0007669"/>
    <property type="project" value="TreeGrafter"/>
</dbReference>
<keyword evidence="6" id="KW-0539">Nucleus</keyword>
<feature type="coiled-coil region" evidence="7">
    <location>
        <begin position="1133"/>
        <end position="1171"/>
    </location>
</feature>
<dbReference type="PANTHER" id="PTHR21736">
    <property type="entry name" value="VERNALIZATION-INSENSITIVE PROTEIN 3"/>
    <property type="match status" value="1"/>
</dbReference>
<evidence type="ECO:0008006" key="13">
    <source>
        <dbReference type="Google" id="ProtNLM"/>
    </source>
</evidence>
<dbReference type="InterPro" id="IPR032535">
    <property type="entry name" value="Oberon_CC"/>
</dbReference>
<feature type="compositionally biased region" description="Basic and acidic residues" evidence="8">
    <location>
        <begin position="153"/>
        <end position="173"/>
    </location>
</feature>
<gene>
    <name evidence="11" type="ORF">V8G54_024922</name>
</gene>
<sequence>MLLLLSLLHESGTNLVGVIQIHLVEINDGDFRLRFGDFLNMKRLRSSDDLHSYGGEKNSNGCKDSGNLNRSFSSAQRSFYYKPDNARKGLVSSSSSRYERDRTVEEDREGSRVVRKRSEHDFEGFDRRKGFDRYRESDRSLMHRSESFCSGGSRRDQFPKGFRSERERSRREGSVSSWRRGLKDLDERERVVRSPKGLRDVKSPSWSKDSVSESEQSKKRSSSPRPFREGNSNKSKSKSPTCSKDSVSESEQSKSVEVKKAEEELLQQVQSGSSSEMEEGELEPEPQTEMVAPTSEDLPPSVTLETDERQVQKNECHPNDDDTDALMDERHELSTEEEVKPNEEVGFEVKDAEKEADEMPDVQGDPTEKMAVTETELGSVGNGDDDKTEQCLDVGAGCEEETKKGGDVEKEKLVLNEDESKEDKGVDLGTGTDVVKPELNDGVSTENEVLKEVDREVTMEGVANNVKDKGKGISVALAPPTDVAHSSDDGLWMERGSMDLPTCSVDVIEGPSTRGFELFSRSPVRKVEKVDHSVLNKNKDDLEQLDLTLSLPNVLLPIGAHETGTHETTSQAPGSPSQARSVQSLSNTFCTNSDGFPASMSLSGSQSFYHNPSCSLTKNSVDYEQSVGSRPLFQGIDQVSQGCWQGQSQSDPKQKEVPFGQRTAVNANGSLFQSQASWGVLDSQAVKGQHSRVLEGSSKVAGGLDRQLSFHRQFSGQSRRHDDVRSPPQSVGSHDIGSNYSFEKKREVRDRSSGSLYRTTSQKEQEQLTMGGADFVETIIARIVSEPVHAMSRKFHEMTGQSIACLKEGIREIMLNADKHGQILAFQKVLQNRSDVILDVLLKCHRVQLEILVALKTGLTHFLHIDSSISSSELAQIFLNSRCKNLSCRSQIPVDECDCKVCAQKNGFCRECMCLVCSKFDNASNTCSWVGCDVCLHWCHTDCGLRESYIRNGHGTKGMAEMQFHCIACDHPSEMFGFVKEVFHNFAKEWSVEALCRELEYVKRIFSASKDMRGRQLHEIAEQMLPRLTNKSNLPEVLRHIMSFLSDGDSSKLAMTANFPGKEQIKENNGVAGPSQEAAAWMKSIYSEKPPLLERPVNILPTFDQNDKRTLAQELQMSSIQKDYCFDELESVVKIKQAEAKMFQSRADDARREAEGLKRIALAKNEKIEEEYANRIAKLRLTETDEIRKQKFEEAQALERAHLEYLNMKRRMETDIKDLLSKMEATKMSLAM</sequence>
<feature type="compositionally biased region" description="Polar residues" evidence="8">
    <location>
        <begin position="727"/>
        <end position="741"/>
    </location>
</feature>
<feature type="domain" description="Oberon coiled-coil region" evidence="10">
    <location>
        <begin position="1102"/>
        <end position="1220"/>
    </location>
</feature>
<feature type="compositionally biased region" description="Basic and acidic residues" evidence="8">
    <location>
        <begin position="251"/>
        <end position="263"/>
    </location>
</feature>
<evidence type="ECO:0000256" key="1">
    <source>
        <dbReference type="ARBA" id="ARBA00004123"/>
    </source>
</evidence>
<evidence type="ECO:0000256" key="8">
    <source>
        <dbReference type="SAM" id="MobiDB-lite"/>
    </source>
</evidence>
<dbReference type="InterPro" id="IPR047578">
    <property type="entry name" value="OBE1-like_PHD"/>
</dbReference>
<dbReference type="GO" id="GO:0008270">
    <property type="term" value="F:zinc ion binding"/>
    <property type="evidence" value="ECO:0007669"/>
    <property type="project" value="UniProtKB-KW"/>
</dbReference>
<evidence type="ECO:0000256" key="6">
    <source>
        <dbReference type="ARBA" id="ARBA00023242"/>
    </source>
</evidence>
<dbReference type="AlphaFoldDB" id="A0AAQ3N860"/>
<feature type="region of interest" description="Disordered" evidence="8">
    <location>
        <begin position="146"/>
        <end position="178"/>
    </location>
</feature>
<evidence type="ECO:0000256" key="2">
    <source>
        <dbReference type="ARBA" id="ARBA00022723"/>
    </source>
</evidence>
<feature type="region of interest" description="Disordered" evidence="8">
    <location>
        <begin position="190"/>
        <end position="441"/>
    </location>
</feature>
<evidence type="ECO:0000256" key="5">
    <source>
        <dbReference type="ARBA" id="ARBA00023054"/>
    </source>
</evidence>
<feature type="domain" description="Oberon-like PHD finger" evidence="9">
    <location>
        <begin position="883"/>
        <end position="1003"/>
    </location>
</feature>
<feature type="region of interest" description="Disordered" evidence="8">
    <location>
        <begin position="87"/>
        <end position="117"/>
    </location>
</feature>
<evidence type="ECO:0000259" key="10">
    <source>
        <dbReference type="Pfam" id="PF16312"/>
    </source>
</evidence>
<reference evidence="11 12" key="1">
    <citation type="journal article" date="2023" name="Life. Sci Alliance">
        <title>Evolutionary insights into 3D genome organization and epigenetic landscape of Vigna mungo.</title>
        <authorList>
            <person name="Junaid A."/>
            <person name="Singh B."/>
            <person name="Bhatia S."/>
        </authorList>
    </citation>
    <scope>NUCLEOTIDE SEQUENCE [LARGE SCALE GENOMIC DNA]</scope>
    <source>
        <strain evidence="11">Urdbean</strain>
    </source>
</reference>
<dbReference type="PANTHER" id="PTHR21736:SF20">
    <property type="entry name" value="PROTEIN OBERON 4"/>
    <property type="match status" value="1"/>
</dbReference>
<accession>A0AAQ3N860</accession>
<keyword evidence="2" id="KW-0479">Metal-binding</keyword>
<dbReference type="GO" id="GO:0010468">
    <property type="term" value="P:regulation of gene expression"/>
    <property type="evidence" value="ECO:0007669"/>
    <property type="project" value="TreeGrafter"/>
</dbReference>
<organism evidence="11 12">
    <name type="scientific">Vigna mungo</name>
    <name type="common">Black gram</name>
    <name type="synonym">Phaseolus mungo</name>
    <dbReference type="NCBI Taxonomy" id="3915"/>
    <lineage>
        <taxon>Eukaryota</taxon>
        <taxon>Viridiplantae</taxon>
        <taxon>Streptophyta</taxon>
        <taxon>Embryophyta</taxon>
        <taxon>Tracheophyta</taxon>
        <taxon>Spermatophyta</taxon>
        <taxon>Magnoliopsida</taxon>
        <taxon>eudicotyledons</taxon>
        <taxon>Gunneridae</taxon>
        <taxon>Pentapetalae</taxon>
        <taxon>rosids</taxon>
        <taxon>fabids</taxon>
        <taxon>Fabales</taxon>
        <taxon>Fabaceae</taxon>
        <taxon>Papilionoideae</taxon>
        <taxon>50 kb inversion clade</taxon>
        <taxon>NPAAA clade</taxon>
        <taxon>indigoferoid/millettioid clade</taxon>
        <taxon>Phaseoleae</taxon>
        <taxon>Vigna</taxon>
    </lineage>
</organism>
<keyword evidence="3" id="KW-0863">Zinc-finger</keyword>
<dbReference type="CDD" id="cd15612">
    <property type="entry name" value="PHD_OBE1_like"/>
    <property type="match status" value="1"/>
</dbReference>
<feature type="compositionally biased region" description="Polar residues" evidence="8">
    <location>
        <begin position="230"/>
        <end position="242"/>
    </location>
</feature>
<dbReference type="PRINTS" id="PR01544">
    <property type="entry name" value="ARATH130DUF"/>
</dbReference>
<evidence type="ECO:0000313" key="12">
    <source>
        <dbReference type="Proteomes" id="UP001374535"/>
    </source>
</evidence>
<feature type="compositionally biased region" description="Basic and acidic residues" evidence="8">
    <location>
        <begin position="97"/>
        <end position="117"/>
    </location>
</feature>
<feature type="compositionally biased region" description="Basic and acidic residues" evidence="8">
    <location>
        <begin position="190"/>
        <end position="202"/>
    </location>
</feature>
<dbReference type="GO" id="GO:0010071">
    <property type="term" value="P:root meristem specification"/>
    <property type="evidence" value="ECO:0007669"/>
    <property type="project" value="TreeGrafter"/>
</dbReference>
<dbReference type="GO" id="GO:0005634">
    <property type="term" value="C:nucleus"/>
    <property type="evidence" value="ECO:0007669"/>
    <property type="project" value="UniProtKB-SubCell"/>
</dbReference>
<dbReference type="EMBL" id="CP144694">
    <property type="protein sequence ID" value="WVZ04116.1"/>
    <property type="molecule type" value="Genomic_DNA"/>
</dbReference>
<keyword evidence="12" id="KW-1185">Reference proteome</keyword>
<evidence type="ECO:0000256" key="4">
    <source>
        <dbReference type="ARBA" id="ARBA00022833"/>
    </source>
</evidence>
<protein>
    <recommendedName>
        <fullName evidence="13">Protein OBERON 4</fullName>
    </recommendedName>
</protein>